<evidence type="ECO:0000313" key="3">
    <source>
        <dbReference type="EMBL" id="TKR67025.1"/>
    </source>
</evidence>
<gene>
    <name evidence="3" type="ORF">L596_023240</name>
</gene>
<evidence type="ECO:0008006" key="5">
    <source>
        <dbReference type="Google" id="ProtNLM"/>
    </source>
</evidence>
<protein>
    <recommendedName>
        <fullName evidence="5">MAM domain-containing protein</fullName>
    </recommendedName>
</protein>
<feature type="region of interest" description="Disordered" evidence="1">
    <location>
        <begin position="60"/>
        <end position="110"/>
    </location>
</feature>
<name>A0A4V5ZZB7_STECR</name>
<keyword evidence="4" id="KW-1185">Reference proteome</keyword>
<evidence type="ECO:0000256" key="2">
    <source>
        <dbReference type="SAM" id="SignalP"/>
    </source>
</evidence>
<sequence>MNPVMWNRFFSLFFALLLLNGALGFRFRDEDYDEGCRGSDRLGNCGWDREGGCRWDEEGRRSHVHGHHHHRHNGTSLALNESSIAAPVENGTNAPSVQITSASPNGSISA</sequence>
<reference evidence="3 4" key="2">
    <citation type="journal article" date="2019" name="G3 (Bethesda)">
        <title>Hybrid Assembly of the Genome of the Entomopathogenic Nematode Steinernema carpocapsae Identifies the X-Chromosome.</title>
        <authorList>
            <person name="Serra L."/>
            <person name="Macchietto M."/>
            <person name="Macias-Munoz A."/>
            <person name="McGill C.J."/>
            <person name="Rodriguez I.M."/>
            <person name="Rodriguez B."/>
            <person name="Murad R."/>
            <person name="Mortazavi A."/>
        </authorList>
    </citation>
    <scope>NUCLEOTIDE SEQUENCE [LARGE SCALE GENOMIC DNA]</scope>
    <source>
        <strain evidence="3 4">ALL</strain>
    </source>
</reference>
<proteinExistence type="predicted"/>
<keyword evidence="2" id="KW-0732">Signal</keyword>
<comment type="caution">
    <text evidence="3">The sequence shown here is derived from an EMBL/GenBank/DDBJ whole genome shotgun (WGS) entry which is preliminary data.</text>
</comment>
<feature type="chain" id="PRO_5020526745" description="MAM domain-containing protein" evidence="2">
    <location>
        <begin position="25"/>
        <end position="110"/>
    </location>
</feature>
<feature type="compositionally biased region" description="Polar residues" evidence="1">
    <location>
        <begin position="90"/>
        <end position="110"/>
    </location>
</feature>
<organism evidence="3 4">
    <name type="scientific">Steinernema carpocapsae</name>
    <name type="common">Entomopathogenic nematode</name>
    <dbReference type="NCBI Taxonomy" id="34508"/>
    <lineage>
        <taxon>Eukaryota</taxon>
        <taxon>Metazoa</taxon>
        <taxon>Ecdysozoa</taxon>
        <taxon>Nematoda</taxon>
        <taxon>Chromadorea</taxon>
        <taxon>Rhabditida</taxon>
        <taxon>Tylenchina</taxon>
        <taxon>Panagrolaimomorpha</taxon>
        <taxon>Strongyloidoidea</taxon>
        <taxon>Steinernematidae</taxon>
        <taxon>Steinernema</taxon>
    </lineage>
</organism>
<evidence type="ECO:0000256" key="1">
    <source>
        <dbReference type="SAM" id="MobiDB-lite"/>
    </source>
</evidence>
<feature type="compositionally biased region" description="Basic residues" evidence="1">
    <location>
        <begin position="62"/>
        <end position="73"/>
    </location>
</feature>
<reference evidence="3 4" key="1">
    <citation type="journal article" date="2015" name="Genome Biol.">
        <title>Comparative genomics of Steinernema reveals deeply conserved gene regulatory networks.</title>
        <authorList>
            <person name="Dillman A.R."/>
            <person name="Macchietto M."/>
            <person name="Porter C.F."/>
            <person name="Rogers A."/>
            <person name="Williams B."/>
            <person name="Antoshechkin I."/>
            <person name="Lee M.M."/>
            <person name="Goodwin Z."/>
            <person name="Lu X."/>
            <person name="Lewis E.E."/>
            <person name="Goodrich-Blair H."/>
            <person name="Stock S.P."/>
            <person name="Adams B.J."/>
            <person name="Sternberg P.W."/>
            <person name="Mortazavi A."/>
        </authorList>
    </citation>
    <scope>NUCLEOTIDE SEQUENCE [LARGE SCALE GENOMIC DNA]</scope>
    <source>
        <strain evidence="3 4">ALL</strain>
    </source>
</reference>
<dbReference type="Proteomes" id="UP000298663">
    <property type="component" value="Unassembled WGS sequence"/>
</dbReference>
<feature type="signal peptide" evidence="2">
    <location>
        <begin position="1"/>
        <end position="24"/>
    </location>
</feature>
<accession>A0A4V5ZZB7</accession>
<evidence type="ECO:0000313" key="4">
    <source>
        <dbReference type="Proteomes" id="UP000298663"/>
    </source>
</evidence>
<dbReference type="AlphaFoldDB" id="A0A4V5ZZB7"/>
<dbReference type="EMBL" id="AZBU02000008">
    <property type="protein sequence ID" value="TKR67025.1"/>
    <property type="molecule type" value="Genomic_DNA"/>
</dbReference>